<gene>
    <name evidence="1" type="ORF">FILTAD_02281</name>
</gene>
<keyword evidence="2" id="KW-1185">Reference proteome</keyword>
<accession>A0A3P5X607</accession>
<organism evidence="1 2">
    <name type="scientific">Filibacter tadaridae</name>
    <dbReference type="NCBI Taxonomy" id="2483811"/>
    <lineage>
        <taxon>Bacteria</taxon>
        <taxon>Bacillati</taxon>
        <taxon>Bacillota</taxon>
        <taxon>Bacilli</taxon>
        <taxon>Bacillales</taxon>
        <taxon>Caryophanaceae</taxon>
        <taxon>Filibacter</taxon>
    </lineage>
</organism>
<dbReference type="Proteomes" id="UP000270468">
    <property type="component" value="Unassembled WGS sequence"/>
</dbReference>
<name>A0A3P5X607_9BACL</name>
<protein>
    <submittedName>
        <fullName evidence="1">Uncharacterized protein</fullName>
    </submittedName>
</protein>
<reference evidence="1 2" key="1">
    <citation type="submission" date="2018-11" db="EMBL/GenBank/DDBJ databases">
        <authorList>
            <person name="Criscuolo A."/>
        </authorList>
    </citation>
    <scope>NUCLEOTIDE SEQUENCE [LARGE SCALE GENOMIC DNA]</scope>
    <source>
        <strain evidence="1">ATB-66</strain>
    </source>
</reference>
<sequence length="35" mass="4324">MKFVAKRNVAWYIKKRYYYTRAWTKEKVPKGRSIG</sequence>
<proteinExistence type="predicted"/>
<evidence type="ECO:0000313" key="1">
    <source>
        <dbReference type="EMBL" id="VDC29727.1"/>
    </source>
</evidence>
<dbReference type="EMBL" id="UXAV01000042">
    <property type="protein sequence ID" value="VDC29727.1"/>
    <property type="molecule type" value="Genomic_DNA"/>
</dbReference>
<evidence type="ECO:0000313" key="2">
    <source>
        <dbReference type="Proteomes" id="UP000270468"/>
    </source>
</evidence>
<dbReference type="AlphaFoldDB" id="A0A3P5X607"/>